<sequence length="111" mass="12659">MFQGPRMPYRIILGIMLQALQQLTGANNLFYYGTVVFNGAGIKYTYVTQINPWRCQFRHNIRSVLSQVTHHWGHLDVLFVSVGHFFLNVHDPPQTPGAGKAMVVFACFFIT</sequence>
<evidence type="ECO:0000256" key="2">
    <source>
        <dbReference type="ARBA" id="ARBA00022692"/>
    </source>
</evidence>
<evidence type="ECO:0000256" key="4">
    <source>
        <dbReference type="ARBA" id="ARBA00023136"/>
    </source>
</evidence>
<reference evidence="6 7" key="1">
    <citation type="submission" date="2020-01" db="EMBL/GenBank/DDBJ databases">
        <title>Draft genome sequence of Aspergillus udagawae IFM 46972.</title>
        <authorList>
            <person name="Takahashi H."/>
            <person name="Yaguchi T."/>
        </authorList>
    </citation>
    <scope>NUCLEOTIDE SEQUENCE [LARGE SCALE GENOMIC DNA]</scope>
    <source>
        <strain evidence="6 7">IFM 46972</strain>
    </source>
</reference>
<protein>
    <submittedName>
        <fullName evidence="6">Sugar transporter</fullName>
    </submittedName>
</protein>
<organism evidence="6 7">
    <name type="scientific">Aspergillus udagawae</name>
    <dbReference type="NCBI Taxonomy" id="91492"/>
    <lineage>
        <taxon>Eukaryota</taxon>
        <taxon>Fungi</taxon>
        <taxon>Dikarya</taxon>
        <taxon>Ascomycota</taxon>
        <taxon>Pezizomycotina</taxon>
        <taxon>Eurotiomycetes</taxon>
        <taxon>Eurotiomycetidae</taxon>
        <taxon>Eurotiales</taxon>
        <taxon>Aspergillaceae</taxon>
        <taxon>Aspergillus</taxon>
        <taxon>Aspergillus subgen. Fumigati</taxon>
    </lineage>
</organism>
<keyword evidence="4" id="KW-0472">Membrane</keyword>
<comment type="caution">
    <text evidence="6">The sequence shown here is derived from an EMBL/GenBank/DDBJ whole genome shotgun (WGS) entry which is preliminary data.</text>
</comment>
<evidence type="ECO:0000256" key="1">
    <source>
        <dbReference type="ARBA" id="ARBA00004370"/>
    </source>
</evidence>
<feature type="chain" id="PRO_5034899855" evidence="5">
    <location>
        <begin position="27"/>
        <end position="111"/>
    </location>
</feature>
<gene>
    <name evidence="6" type="ORF">IFM46972_10469</name>
</gene>
<dbReference type="Gene3D" id="1.20.1250.20">
    <property type="entry name" value="MFS general substrate transporter like domains"/>
    <property type="match status" value="1"/>
</dbReference>
<keyword evidence="5" id="KW-0732">Signal</keyword>
<proteinExistence type="predicted"/>
<accession>A0A8H3SCL2</accession>
<keyword evidence="3" id="KW-1133">Transmembrane helix</keyword>
<dbReference type="EMBL" id="BLKC01000134">
    <property type="protein sequence ID" value="GFF56270.1"/>
    <property type="molecule type" value="Genomic_DNA"/>
</dbReference>
<evidence type="ECO:0000256" key="3">
    <source>
        <dbReference type="ARBA" id="ARBA00022989"/>
    </source>
</evidence>
<evidence type="ECO:0000256" key="5">
    <source>
        <dbReference type="SAM" id="SignalP"/>
    </source>
</evidence>
<evidence type="ECO:0000313" key="6">
    <source>
        <dbReference type="EMBL" id="GFF56270.1"/>
    </source>
</evidence>
<dbReference type="GO" id="GO:0016020">
    <property type="term" value="C:membrane"/>
    <property type="evidence" value="ECO:0007669"/>
    <property type="project" value="UniProtKB-SubCell"/>
</dbReference>
<dbReference type="Proteomes" id="UP000465221">
    <property type="component" value="Unassembled WGS sequence"/>
</dbReference>
<dbReference type="InterPro" id="IPR005828">
    <property type="entry name" value="MFS_sugar_transport-like"/>
</dbReference>
<keyword evidence="2" id="KW-0812">Transmembrane</keyword>
<feature type="signal peptide" evidence="5">
    <location>
        <begin position="1"/>
        <end position="26"/>
    </location>
</feature>
<dbReference type="InterPro" id="IPR036259">
    <property type="entry name" value="MFS_trans_sf"/>
</dbReference>
<dbReference type="GO" id="GO:0022857">
    <property type="term" value="F:transmembrane transporter activity"/>
    <property type="evidence" value="ECO:0007669"/>
    <property type="project" value="InterPro"/>
</dbReference>
<dbReference type="AlphaFoldDB" id="A0A8H3SCL2"/>
<name>A0A8H3SCL2_9EURO</name>
<keyword evidence="6" id="KW-0813">Transport</keyword>
<comment type="subcellular location">
    <subcellularLocation>
        <location evidence="1">Membrane</location>
    </subcellularLocation>
</comment>
<dbReference type="Pfam" id="PF00083">
    <property type="entry name" value="Sugar_tr"/>
    <property type="match status" value="1"/>
</dbReference>
<evidence type="ECO:0000313" key="7">
    <source>
        <dbReference type="Proteomes" id="UP000465221"/>
    </source>
</evidence>
<keyword evidence="6" id="KW-0762">Sugar transport</keyword>